<gene>
    <name evidence="3" type="ORF">RIF23_02425</name>
</gene>
<keyword evidence="4" id="KW-1185">Reference proteome</keyword>
<keyword evidence="2" id="KW-0812">Transmembrane</keyword>
<feature type="transmembrane region" description="Helical" evidence="2">
    <location>
        <begin position="178"/>
        <end position="200"/>
    </location>
</feature>
<organism evidence="3 4">
    <name type="scientific">Lipingzhangella rawalii</name>
    <dbReference type="NCBI Taxonomy" id="2055835"/>
    <lineage>
        <taxon>Bacteria</taxon>
        <taxon>Bacillati</taxon>
        <taxon>Actinomycetota</taxon>
        <taxon>Actinomycetes</taxon>
        <taxon>Streptosporangiales</taxon>
        <taxon>Nocardiopsidaceae</taxon>
        <taxon>Lipingzhangella</taxon>
    </lineage>
</organism>
<dbReference type="RefSeq" id="WP_310910658.1">
    <property type="nucleotide sequence ID" value="NZ_JAVLVT010000001.1"/>
</dbReference>
<reference evidence="4" key="1">
    <citation type="submission" date="2023-07" db="EMBL/GenBank/DDBJ databases">
        <title>Novel species in the genus Lipingzhangella isolated from Sambhar Salt Lake.</title>
        <authorList>
            <person name="Jiya N."/>
            <person name="Kajale S."/>
            <person name="Sharma A."/>
        </authorList>
    </citation>
    <scope>NUCLEOTIDE SEQUENCE [LARGE SCALE GENOMIC DNA]</scope>
    <source>
        <strain evidence="4">LS1_29</strain>
    </source>
</reference>
<protein>
    <submittedName>
        <fullName evidence="3">Uncharacterized protein</fullName>
    </submittedName>
</protein>
<accession>A0ABU2H1H3</accession>
<comment type="caution">
    <text evidence="3">The sequence shown here is derived from an EMBL/GenBank/DDBJ whole genome shotgun (WGS) entry which is preliminary data.</text>
</comment>
<evidence type="ECO:0000313" key="3">
    <source>
        <dbReference type="EMBL" id="MDS1269148.1"/>
    </source>
</evidence>
<evidence type="ECO:0000256" key="2">
    <source>
        <dbReference type="SAM" id="Phobius"/>
    </source>
</evidence>
<evidence type="ECO:0000313" key="4">
    <source>
        <dbReference type="Proteomes" id="UP001250214"/>
    </source>
</evidence>
<keyword evidence="2" id="KW-1133">Transmembrane helix</keyword>
<feature type="region of interest" description="Disordered" evidence="1">
    <location>
        <begin position="140"/>
        <end position="172"/>
    </location>
</feature>
<name>A0ABU2H1H3_9ACTN</name>
<proteinExistence type="predicted"/>
<evidence type="ECO:0000256" key="1">
    <source>
        <dbReference type="SAM" id="MobiDB-lite"/>
    </source>
</evidence>
<feature type="compositionally biased region" description="Acidic residues" evidence="1">
    <location>
        <begin position="223"/>
        <end position="242"/>
    </location>
</feature>
<feature type="region of interest" description="Disordered" evidence="1">
    <location>
        <begin position="209"/>
        <end position="267"/>
    </location>
</feature>
<dbReference type="Proteomes" id="UP001250214">
    <property type="component" value="Unassembled WGS sequence"/>
</dbReference>
<dbReference type="EMBL" id="JAVLVT010000001">
    <property type="protein sequence ID" value="MDS1269148.1"/>
    <property type="molecule type" value="Genomic_DNA"/>
</dbReference>
<sequence length="267" mass="27797">MTLPAARQATAPILILPEEHLSTPLADTDPRQLGAYRLRGRLETHPAGIVYTAIDAGGHSVHVAMLNPGAAADPAVRSRFTSAVTAAATEASVPRILAASTRSTATAWAALPAHSPTMGIRLLDTAAALDEVDEVTVPAGPTYTPHWTASDQAAAPHRWDSRPAPGAPPATHRPHPGVVLGLVAMLLLLITVLVPVYLALSSLRPDPAVETVPAPSPQPAPESPDDEDNGVDEEDGGEEPDSVPEVPLDDHDITQMPTPAQSPEDLA</sequence>
<keyword evidence="2" id="KW-0472">Membrane</keyword>